<dbReference type="SUPFAM" id="SSF56176">
    <property type="entry name" value="FAD-binding/transporter-associated domain-like"/>
    <property type="match status" value="1"/>
</dbReference>
<evidence type="ECO:0000256" key="5">
    <source>
        <dbReference type="ARBA" id="ARBA00023002"/>
    </source>
</evidence>
<dbReference type="EMBL" id="JAADJZ010000005">
    <property type="protein sequence ID" value="KAF2875135.1"/>
    <property type="molecule type" value="Genomic_DNA"/>
</dbReference>
<gene>
    <name evidence="7" type="ORF">BDV95DRAFT_515256</name>
</gene>
<evidence type="ECO:0000256" key="1">
    <source>
        <dbReference type="ARBA" id="ARBA00001974"/>
    </source>
</evidence>
<dbReference type="InterPro" id="IPR016169">
    <property type="entry name" value="FAD-bd_PCMH_sub2"/>
</dbReference>
<reference evidence="7 8" key="1">
    <citation type="submission" date="2020-01" db="EMBL/GenBank/DDBJ databases">
        <authorList>
            <consortium name="DOE Joint Genome Institute"/>
            <person name="Haridas S."/>
            <person name="Albert R."/>
            <person name="Binder M."/>
            <person name="Bloem J."/>
            <person name="Labutti K."/>
            <person name="Salamov A."/>
            <person name="Andreopoulos B."/>
            <person name="Baker S.E."/>
            <person name="Barry K."/>
            <person name="Bills G."/>
            <person name="Bluhm B.H."/>
            <person name="Cannon C."/>
            <person name="Castanera R."/>
            <person name="Culley D.E."/>
            <person name="Daum C."/>
            <person name="Ezra D."/>
            <person name="Gonzalez J.B."/>
            <person name="Henrissat B."/>
            <person name="Kuo A."/>
            <person name="Liang C."/>
            <person name="Lipzen A."/>
            <person name="Lutzoni F."/>
            <person name="Magnuson J."/>
            <person name="Mondo S."/>
            <person name="Nolan M."/>
            <person name="Ohm R."/>
            <person name="Pangilinan J."/>
            <person name="Park H.-J.H."/>
            <person name="Ramirez L."/>
            <person name="Alfaro M."/>
            <person name="Sun H."/>
            <person name="Tritt A."/>
            <person name="Yoshinaga Y."/>
            <person name="Zwiers L.-H.L."/>
            <person name="Turgeon B.G."/>
            <person name="Goodwin S.B."/>
            <person name="Spatafora J.W."/>
            <person name="Crous P.W."/>
            <person name="Grigoriev I.V."/>
        </authorList>
    </citation>
    <scope>NUCLEOTIDE SEQUENCE [LARGE SCALE GENOMIC DNA]</scope>
    <source>
        <strain evidence="7 8">CBS 611.86</strain>
    </source>
</reference>
<name>A0A7C8MF77_9PLEO</name>
<evidence type="ECO:0000313" key="7">
    <source>
        <dbReference type="EMBL" id="KAF2875135.1"/>
    </source>
</evidence>
<comment type="cofactor">
    <cofactor evidence="1">
        <name>FAD</name>
        <dbReference type="ChEBI" id="CHEBI:57692"/>
    </cofactor>
</comment>
<organism evidence="7 8">
    <name type="scientific">Massariosphaeria phaeospora</name>
    <dbReference type="NCBI Taxonomy" id="100035"/>
    <lineage>
        <taxon>Eukaryota</taxon>
        <taxon>Fungi</taxon>
        <taxon>Dikarya</taxon>
        <taxon>Ascomycota</taxon>
        <taxon>Pezizomycotina</taxon>
        <taxon>Dothideomycetes</taxon>
        <taxon>Pleosporomycetidae</taxon>
        <taxon>Pleosporales</taxon>
        <taxon>Pleosporales incertae sedis</taxon>
        <taxon>Massariosphaeria</taxon>
    </lineage>
</organism>
<comment type="similarity">
    <text evidence="2">Belongs to the oxygen-dependent FAD-linked oxidoreductase family.</text>
</comment>
<sequence>MRTTLCWQLSNAVAIAMSSKLHLPMDQLSELLRPLLSGTVALSTEGPPRWSTFGAPQPNIVVDVTTEADVAKVVKYCSKNNIPFLAQNGGVGWAAFNLSNGVLINIAPLNEVAFSEDKTQAIVGGGASVKQTIDAAHAAGVLVVTGNCNCVGTIGAVLGGGYGNLIGEYGFGVDNVLSFNLVTARGELLNVSPTSHPDLFWAVRGAGPNFGIVTSAVMKAHPTSDRTAWNMALIFTPDKIKQVVQAVEDLRPQLLPAQNVFMYLTNSGPPDNQPVILVTGFLLQTTEEEARAAFSGVYAVGPLSENSGILPYDQWNTGGDAFCTREMRKPGHTIGISKLHPDQWQEIWDLYAEFRSKPGAENSVMIVEIYNLEKPRSIPESSSAFAHRDVNAQALVIPWYADPALDEEAMAFAKKVRGITGANEEKTTAYVNFAHGDEGLEAVYGESLPRLKDIKRQWDPKGRFNQWFPIK</sequence>
<keyword evidence="4" id="KW-0274">FAD</keyword>
<evidence type="ECO:0000259" key="6">
    <source>
        <dbReference type="PROSITE" id="PS51387"/>
    </source>
</evidence>
<accession>A0A7C8MF77</accession>
<dbReference type="Pfam" id="PF01565">
    <property type="entry name" value="FAD_binding_4"/>
    <property type="match status" value="1"/>
</dbReference>
<evidence type="ECO:0000256" key="2">
    <source>
        <dbReference type="ARBA" id="ARBA00005466"/>
    </source>
</evidence>
<dbReference type="GO" id="GO:0071949">
    <property type="term" value="F:FAD binding"/>
    <property type="evidence" value="ECO:0007669"/>
    <property type="project" value="InterPro"/>
</dbReference>
<keyword evidence="3" id="KW-0285">Flavoprotein</keyword>
<dbReference type="InterPro" id="IPR012951">
    <property type="entry name" value="BBE"/>
</dbReference>
<dbReference type="PANTHER" id="PTHR42973">
    <property type="entry name" value="BINDING OXIDOREDUCTASE, PUTATIVE (AFU_ORTHOLOGUE AFUA_1G17690)-RELATED"/>
    <property type="match status" value="1"/>
</dbReference>
<dbReference type="PANTHER" id="PTHR42973:SF39">
    <property type="entry name" value="FAD-BINDING PCMH-TYPE DOMAIN-CONTAINING PROTEIN"/>
    <property type="match status" value="1"/>
</dbReference>
<dbReference type="Proteomes" id="UP000481861">
    <property type="component" value="Unassembled WGS sequence"/>
</dbReference>
<dbReference type="PROSITE" id="PS51387">
    <property type="entry name" value="FAD_PCMH"/>
    <property type="match status" value="1"/>
</dbReference>
<evidence type="ECO:0000256" key="3">
    <source>
        <dbReference type="ARBA" id="ARBA00022630"/>
    </source>
</evidence>
<dbReference type="AlphaFoldDB" id="A0A7C8MF77"/>
<dbReference type="InterPro" id="IPR050416">
    <property type="entry name" value="FAD-linked_Oxidoreductase"/>
</dbReference>
<dbReference type="GO" id="GO:0016491">
    <property type="term" value="F:oxidoreductase activity"/>
    <property type="evidence" value="ECO:0007669"/>
    <property type="project" value="UniProtKB-KW"/>
</dbReference>
<dbReference type="OrthoDB" id="415825at2759"/>
<keyword evidence="5" id="KW-0560">Oxidoreductase</keyword>
<feature type="domain" description="FAD-binding PCMH-type" evidence="6">
    <location>
        <begin position="53"/>
        <end position="223"/>
    </location>
</feature>
<evidence type="ECO:0000313" key="8">
    <source>
        <dbReference type="Proteomes" id="UP000481861"/>
    </source>
</evidence>
<dbReference type="InterPro" id="IPR016166">
    <property type="entry name" value="FAD-bd_PCMH"/>
</dbReference>
<dbReference type="Gene3D" id="3.30.465.10">
    <property type="match status" value="1"/>
</dbReference>
<protein>
    <submittedName>
        <fullName evidence="7">FAD binding domain-containing protein</fullName>
    </submittedName>
</protein>
<dbReference type="InterPro" id="IPR016167">
    <property type="entry name" value="FAD-bd_PCMH_sub1"/>
</dbReference>
<dbReference type="Pfam" id="PF08031">
    <property type="entry name" value="BBE"/>
    <property type="match status" value="1"/>
</dbReference>
<dbReference type="InterPro" id="IPR006094">
    <property type="entry name" value="Oxid_FAD_bind_N"/>
</dbReference>
<dbReference type="Gene3D" id="3.40.462.20">
    <property type="match status" value="1"/>
</dbReference>
<dbReference type="InterPro" id="IPR036318">
    <property type="entry name" value="FAD-bd_PCMH-like_sf"/>
</dbReference>
<keyword evidence="8" id="KW-1185">Reference proteome</keyword>
<proteinExistence type="inferred from homology"/>
<dbReference type="Gene3D" id="3.30.43.10">
    <property type="entry name" value="Uridine Diphospho-n-acetylenolpyruvylglucosamine Reductase, domain 2"/>
    <property type="match status" value="1"/>
</dbReference>
<evidence type="ECO:0000256" key="4">
    <source>
        <dbReference type="ARBA" id="ARBA00022827"/>
    </source>
</evidence>
<comment type="caution">
    <text evidence="7">The sequence shown here is derived from an EMBL/GenBank/DDBJ whole genome shotgun (WGS) entry which is preliminary data.</text>
</comment>